<feature type="transmembrane region" description="Helical" evidence="1">
    <location>
        <begin position="591"/>
        <end position="611"/>
    </location>
</feature>
<reference evidence="2" key="1">
    <citation type="journal article" date="2023" name="Mol. Phylogenet. Evol.">
        <title>Genome-scale phylogeny and comparative genomics of the fungal order Sordariales.</title>
        <authorList>
            <person name="Hensen N."/>
            <person name="Bonometti L."/>
            <person name="Westerberg I."/>
            <person name="Brannstrom I.O."/>
            <person name="Guillou S."/>
            <person name="Cros-Aarteil S."/>
            <person name="Calhoun S."/>
            <person name="Haridas S."/>
            <person name="Kuo A."/>
            <person name="Mondo S."/>
            <person name="Pangilinan J."/>
            <person name="Riley R."/>
            <person name="LaButti K."/>
            <person name="Andreopoulos B."/>
            <person name="Lipzen A."/>
            <person name="Chen C."/>
            <person name="Yan M."/>
            <person name="Daum C."/>
            <person name="Ng V."/>
            <person name="Clum A."/>
            <person name="Steindorff A."/>
            <person name="Ohm R.A."/>
            <person name="Martin F."/>
            <person name="Silar P."/>
            <person name="Natvig D.O."/>
            <person name="Lalanne C."/>
            <person name="Gautier V."/>
            <person name="Ament-Velasquez S.L."/>
            <person name="Kruys A."/>
            <person name="Hutchinson M.I."/>
            <person name="Powell A.J."/>
            <person name="Barry K."/>
            <person name="Miller A.N."/>
            <person name="Grigoriev I.V."/>
            <person name="Debuchy R."/>
            <person name="Gladieux P."/>
            <person name="Hiltunen Thoren M."/>
            <person name="Johannesson H."/>
        </authorList>
    </citation>
    <scope>NUCLEOTIDE SEQUENCE</scope>
    <source>
        <strain evidence="2">CBS 118394</strain>
    </source>
</reference>
<keyword evidence="1" id="KW-0812">Transmembrane</keyword>
<organism evidence="2 3">
    <name type="scientific">Apodospora peruviana</name>
    <dbReference type="NCBI Taxonomy" id="516989"/>
    <lineage>
        <taxon>Eukaryota</taxon>
        <taxon>Fungi</taxon>
        <taxon>Dikarya</taxon>
        <taxon>Ascomycota</taxon>
        <taxon>Pezizomycotina</taxon>
        <taxon>Sordariomycetes</taxon>
        <taxon>Sordariomycetidae</taxon>
        <taxon>Sordariales</taxon>
        <taxon>Lasiosphaeriaceae</taxon>
        <taxon>Apodospora</taxon>
    </lineage>
</organism>
<dbReference type="InterPro" id="IPR021840">
    <property type="entry name" value="DUF3433"/>
</dbReference>
<dbReference type="Pfam" id="PF11915">
    <property type="entry name" value="DUF3433"/>
    <property type="match status" value="2"/>
</dbReference>
<feature type="non-terminal residue" evidence="2">
    <location>
        <position position="993"/>
    </location>
</feature>
<feature type="non-terminal residue" evidence="2">
    <location>
        <position position="1"/>
    </location>
</feature>
<keyword evidence="1" id="KW-0472">Membrane</keyword>
<comment type="caution">
    <text evidence="2">The sequence shown here is derived from an EMBL/GenBank/DDBJ whole genome shotgun (WGS) entry which is preliminary data.</text>
</comment>
<dbReference type="AlphaFoldDB" id="A0AAE0HX40"/>
<dbReference type="PANTHER" id="PTHR37544:SF3">
    <property type="entry name" value="SPRAY"/>
    <property type="match status" value="1"/>
</dbReference>
<dbReference type="PANTHER" id="PTHR37544">
    <property type="entry name" value="SPRAY-RELATED"/>
    <property type="match status" value="1"/>
</dbReference>
<keyword evidence="1" id="KW-1133">Transmembrane helix</keyword>
<accession>A0AAE0HX40</accession>
<dbReference type="Proteomes" id="UP001283341">
    <property type="component" value="Unassembled WGS sequence"/>
</dbReference>
<evidence type="ECO:0000256" key="1">
    <source>
        <dbReference type="SAM" id="Phobius"/>
    </source>
</evidence>
<protein>
    <submittedName>
        <fullName evidence="2">Uncharacterized protein</fullName>
    </submittedName>
</protein>
<keyword evidence="3" id="KW-1185">Reference proteome</keyword>
<dbReference type="EMBL" id="JAUEDM010000007">
    <property type="protein sequence ID" value="KAK3314396.1"/>
    <property type="molecule type" value="Genomic_DNA"/>
</dbReference>
<evidence type="ECO:0000313" key="2">
    <source>
        <dbReference type="EMBL" id="KAK3314396.1"/>
    </source>
</evidence>
<feature type="transmembrane region" description="Helical" evidence="1">
    <location>
        <begin position="431"/>
        <end position="454"/>
    </location>
</feature>
<proteinExistence type="predicted"/>
<gene>
    <name evidence="2" type="ORF">B0H66DRAFT_458050</name>
</gene>
<feature type="transmembrane region" description="Helical" evidence="1">
    <location>
        <begin position="54"/>
        <end position="79"/>
    </location>
</feature>
<feature type="transmembrane region" description="Helical" evidence="1">
    <location>
        <begin position="551"/>
        <end position="571"/>
    </location>
</feature>
<reference evidence="2" key="2">
    <citation type="submission" date="2023-06" db="EMBL/GenBank/DDBJ databases">
        <authorList>
            <consortium name="Lawrence Berkeley National Laboratory"/>
            <person name="Haridas S."/>
            <person name="Hensen N."/>
            <person name="Bonometti L."/>
            <person name="Westerberg I."/>
            <person name="Brannstrom I.O."/>
            <person name="Guillou S."/>
            <person name="Cros-Aarteil S."/>
            <person name="Calhoun S."/>
            <person name="Kuo A."/>
            <person name="Mondo S."/>
            <person name="Pangilinan J."/>
            <person name="Riley R."/>
            <person name="Labutti K."/>
            <person name="Andreopoulos B."/>
            <person name="Lipzen A."/>
            <person name="Chen C."/>
            <person name="Yanf M."/>
            <person name="Daum C."/>
            <person name="Ng V."/>
            <person name="Clum A."/>
            <person name="Steindorff A."/>
            <person name="Ohm R."/>
            <person name="Martin F."/>
            <person name="Silar P."/>
            <person name="Natvig D."/>
            <person name="Lalanne C."/>
            <person name="Gautier V."/>
            <person name="Ament-Velasquez S.L."/>
            <person name="Kruys A."/>
            <person name="Hutchinson M.I."/>
            <person name="Powell A.J."/>
            <person name="Barry K."/>
            <person name="Miller A.N."/>
            <person name="Grigoriev I.V."/>
            <person name="Debuchy R."/>
            <person name="Gladieux P."/>
            <person name="Thoren M.H."/>
            <person name="Johannesson H."/>
        </authorList>
    </citation>
    <scope>NUCLEOTIDE SEQUENCE</scope>
    <source>
        <strain evidence="2">CBS 118394</strain>
    </source>
</reference>
<name>A0AAE0HX40_9PEZI</name>
<sequence>AAAWGRAEFQSKLVAPWARLLRGPAVSSDRILLLDYLSDFQPYSVFHAARNKDFVVAITSAVSIMIRLLIVISTGLITLSWTAVTYESYPFYAQDQIVSDSSRLVGAEPSIVWHMMMGLAEQNLTYPEGMSKDYAFQSVAPAEGLPSTSESRYTVDALENSLECHSAEVVLRGAAPHELHYDDQTLNITVTSQDCHVELVRLAGPIPAGWQDRSCDNCSTAVFARFEPNVRCDDTTGDDGRRILVMFGELSYTWDYSLGLKDYTGQNHRRNYFGVLHKSAQLLCVPKLTVGTVDVVRNGSHISSVTPAHTFDKTLDFVNDWDIVDAQLQGIEKALVQTQNPAYDDPYVTLWGTTVDTDNRMAVALPFGHAGAGPVTALYDTDTLQRLAVFFYRQSAAIIAKRTLMEPVASRIETKGGSAIVSRDRLVVRAWAAQSMAGIIGACIILTLIALIMVSTPRGSSVWLPCNPAGIFGVASLVLHSRDLTTGLRGLGAADDKSLERVLQGRVFEAKAVHDRFAVLETAHNGSNIATRLTCPQISSARAEPVIVHPFTRSAVCLALGGIVVALELMLRKSIRETGLGDVGEDTYIHYTWTTIPAVVLGLLAMVLSAMDFRVRSLAPYIVLERPRGITTSVFMSLEFLDMSVPRVIYRELRLADIGALAATVALLVSSLFTIFSASLFQTLSLSATGSLTLRTKQSFEPHIFDSLGASEPYTSGATKIESLILEGNLSYPRFTYEDLAFPEFLPEDISMPDQHFNESAVSIEAVIPAVRANLECRSYNSSHIYANFTFPHMPDIGIEGESCGGYNEELVWWSEVYPNTTYIARARPVTPAHHQCSDLVFFWVKLDTTPTTFPTVFTHARALGCNVTISAVEVEVVFSGLNLDFDTAQHPRDGAIIRDSVIEGMFDPYDLYDGLIDASPGIAHDPDDLDPFFGALTTSPWAVPRSSLGDLAADDAVEEAIKFQLRIIIAQTLAARRLPANTTNTTLADPKP</sequence>
<evidence type="ECO:0000313" key="3">
    <source>
        <dbReference type="Proteomes" id="UP001283341"/>
    </source>
</evidence>
<feature type="transmembrane region" description="Helical" evidence="1">
    <location>
        <begin position="658"/>
        <end position="681"/>
    </location>
</feature>